<feature type="domain" description="HTH cro/C1-type" evidence="1">
    <location>
        <begin position="17"/>
        <end position="71"/>
    </location>
</feature>
<gene>
    <name evidence="2" type="ORF">SAMN06265377_3282</name>
</gene>
<dbReference type="AlphaFoldDB" id="A0A285MXN9"/>
<keyword evidence="3" id="KW-1185">Reference proteome</keyword>
<protein>
    <submittedName>
        <fullName evidence="2">Helix-turn-helix domain-containing protein</fullName>
    </submittedName>
</protein>
<dbReference type="EMBL" id="OBEH01000005">
    <property type="protein sequence ID" value="SNZ01443.1"/>
    <property type="molecule type" value="Genomic_DNA"/>
</dbReference>
<proteinExistence type="predicted"/>
<dbReference type="InterPro" id="IPR010982">
    <property type="entry name" value="Lambda_DNA-bd_dom_sf"/>
</dbReference>
<dbReference type="PROSITE" id="PS50943">
    <property type="entry name" value="HTH_CROC1"/>
    <property type="match status" value="1"/>
</dbReference>
<dbReference type="CDD" id="cd00093">
    <property type="entry name" value="HTH_XRE"/>
    <property type="match status" value="1"/>
</dbReference>
<name>A0A285MXN9_9FLAO</name>
<evidence type="ECO:0000313" key="2">
    <source>
        <dbReference type="EMBL" id="SNZ01443.1"/>
    </source>
</evidence>
<reference evidence="3" key="1">
    <citation type="submission" date="2017-09" db="EMBL/GenBank/DDBJ databases">
        <authorList>
            <person name="Varghese N."/>
            <person name="Submissions S."/>
        </authorList>
    </citation>
    <scope>NUCLEOTIDE SEQUENCE [LARGE SCALE GENOMIC DNA]</scope>
    <source>
        <strain evidence="3">DSM 25885</strain>
    </source>
</reference>
<dbReference type="InterPro" id="IPR001387">
    <property type="entry name" value="Cro/C1-type_HTH"/>
</dbReference>
<dbReference type="GO" id="GO:0003677">
    <property type="term" value="F:DNA binding"/>
    <property type="evidence" value="ECO:0007669"/>
    <property type="project" value="InterPro"/>
</dbReference>
<evidence type="ECO:0000259" key="1">
    <source>
        <dbReference type="PROSITE" id="PS50943"/>
    </source>
</evidence>
<evidence type="ECO:0000313" key="3">
    <source>
        <dbReference type="Proteomes" id="UP000219048"/>
    </source>
</evidence>
<sequence>MMSKDYKDQHTEVGRRIKELRIEAGYTSHETFANDHSFSRRNYWRIENGGDFKFNTLLRILEIHNVSLEKFFSEME</sequence>
<accession>A0A285MXN9</accession>
<organism evidence="2 3">
    <name type="scientific">Flagellimonas pacifica</name>
    <dbReference type="NCBI Taxonomy" id="1247520"/>
    <lineage>
        <taxon>Bacteria</taxon>
        <taxon>Pseudomonadati</taxon>
        <taxon>Bacteroidota</taxon>
        <taxon>Flavobacteriia</taxon>
        <taxon>Flavobacteriales</taxon>
        <taxon>Flavobacteriaceae</taxon>
        <taxon>Flagellimonas</taxon>
    </lineage>
</organism>
<dbReference type="Proteomes" id="UP000219048">
    <property type="component" value="Unassembled WGS sequence"/>
</dbReference>
<dbReference type="SUPFAM" id="SSF47413">
    <property type="entry name" value="lambda repressor-like DNA-binding domains"/>
    <property type="match status" value="1"/>
</dbReference>
<dbReference type="Gene3D" id="1.10.260.40">
    <property type="entry name" value="lambda repressor-like DNA-binding domains"/>
    <property type="match status" value="1"/>
</dbReference>